<dbReference type="InterPro" id="IPR027417">
    <property type="entry name" value="P-loop_NTPase"/>
</dbReference>
<reference evidence="3" key="1">
    <citation type="journal article" date="2015" name="Microbiology">
        <title>Genome of Methanoregula boonei 6A8 reveals adaptations to oligotrophic peatland environments.</title>
        <authorList>
            <person name="Braeuer S."/>
            <person name="Cadillo-Quiroz H."/>
            <person name="Kyrpides N."/>
            <person name="Woyke T."/>
            <person name="Goodwin L."/>
            <person name="Detter C."/>
            <person name="Podell S."/>
            <person name="Yavitt J.B."/>
            <person name="Zinder S.H."/>
        </authorList>
    </citation>
    <scope>NUCLEOTIDE SEQUENCE [LARGE SCALE GENOMIC DNA]</scope>
    <source>
        <strain evidence="3">DSM 21154 / JCM 14090 / 6A8</strain>
    </source>
</reference>
<dbReference type="KEGG" id="mbn:Mboo_0933"/>
<keyword evidence="3" id="KW-1185">Reference proteome</keyword>
<proteinExistence type="predicted"/>
<dbReference type="STRING" id="456442.Mboo_0933"/>
<dbReference type="eggNOG" id="arCOG00355">
    <property type="taxonomic scope" value="Archaea"/>
</dbReference>
<dbReference type="PANTHER" id="PTHR43681">
    <property type="entry name" value="TRANSMEMBRANE GTPASE FZO"/>
    <property type="match status" value="1"/>
</dbReference>
<gene>
    <name evidence="2" type="ordered locus">Mboo_0933</name>
</gene>
<dbReference type="SUPFAM" id="SSF52540">
    <property type="entry name" value="P-loop containing nucleoside triphosphate hydrolases"/>
    <property type="match status" value="1"/>
</dbReference>
<dbReference type="InterPro" id="IPR045063">
    <property type="entry name" value="Dynamin_N"/>
</dbReference>
<protein>
    <submittedName>
        <fullName evidence="2">Dynamin family protein</fullName>
    </submittedName>
</protein>
<name>A7I6U0_METB6</name>
<dbReference type="GeneID" id="5410050"/>
<evidence type="ECO:0000313" key="3">
    <source>
        <dbReference type="Proteomes" id="UP000002408"/>
    </source>
</evidence>
<dbReference type="RefSeq" id="WP_012106476.1">
    <property type="nucleotide sequence ID" value="NC_009712.1"/>
</dbReference>
<dbReference type="InterPro" id="IPR051943">
    <property type="entry name" value="TRAFAC_Dynamin-like_GTPase"/>
</dbReference>
<dbReference type="Pfam" id="PF00350">
    <property type="entry name" value="Dynamin_N"/>
    <property type="match status" value="1"/>
</dbReference>
<dbReference type="HOGENOM" id="CLU_404729_0_0_2"/>
<dbReference type="CDD" id="cd09912">
    <property type="entry name" value="DLP_2"/>
    <property type="match status" value="1"/>
</dbReference>
<evidence type="ECO:0000259" key="1">
    <source>
        <dbReference type="Pfam" id="PF00350"/>
    </source>
</evidence>
<organism evidence="2 3">
    <name type="scientific">Methanoregula boonei (strain DSM 21154 / JCM 14090 / 6A8)</name>
    <dbReference type="NCBI Taxonomy" id="456442"/>
    <lineage>
        <taxon>Archaea</taxon>
        <taxon>Methanobacteriati</taxon>
        <taxon>Methanobacteriota</taxon>
        <taxon>Stenosarchaea group</taxon>
        <taxon>Methanomicrobia</taxon>
        <taxon>Methanomicrobiales</taxon>
        <taxon>Methanoregulaceae</taxon>
        <taxon>Methanoregula</taxon>
    </lineage>
</organism>
<accession>A7I6U0</accession>
<dbReference type="Proteomes" id="UP000002408">
    <property type="component" value="Chromosome"/>
</dbReference>
<sequence>MTPGAAPSNDYLAKHLRVTCQYIDRLLGEIEGVLYESSSRTAFPEYVMDITPVQQKMIEDYIARIRTRLVQVMEGQGMISNPPGIPVSRAVHSRLFTIDVAAEELKPQYMMGFGDIPDTTATELNGIAGELQALVSRLGQYLERGSGQDFQDRLQRLEAAGNDLALLSRIEMVVAKRGLVEFRGTIDSILDRAEDRSFEIAVFGRVSSGKSSLLNAIIGTDVLPVGVTPVTAVPTRIIHGKDPSLTVSFADAPARTFETRQLAEFATEQHNPNNIKHVTRVTVTIPVSRLFEGVSFVDTPGLGSLATGGAAETRAYLPRCDLGVVLIDAGSTLTEEDVRTIRTLQEAAIPAHILLSKADLLDRPDCEKTLGYIRQHIASETGLDLPVYPVSVYPSHQKLLDRWFEKEIVPVMNHAQDLRAASLQRKIGALRESLAYSLKNQIRRSRHAPAGNAESTRDVEIRLRRATGLIVETGKACREKAEAMNGKVFGTWIAGAAVATSEGHEGADGKISDKDAVRTAVLQTVQAGVNDIQSRIETLATSLQDELVKSALDLSIADVPGDKEFLSLIRDMPSFDPETIKVTVPPYALTAMLGTHLGEKLVSGKLHRLFDESFGLVIAGYFRLLKEWSSQVTYQMGRKFETYAERYRAQAVQSPGGRELTADEVNAIEKDLRDLGENA</sequence>
<dbReference type="OrthoDB" id="384212at2157"/>
<dbReference type="AlphaFoldDB" id="A7I6U0"/>
<dbReference type="PANTHER" id="PTHR43681:SF1">
    <property type="entry name" value="SARCALUMENIN"/>
    <property type="match status" value="1"/>
</dbReference>
<dbReference type="EMBL" id="CP000780">
    <property type="protein sequence ID" value="ABS55451.1"/>
    <property type="molecule type" value="Genomic_DNA"/>
</dbReference>
<feature type="domain" description="Dynamin N-terminal" evidence="1">
    <location>
        <begin position="200"/>
        <end position="343"/>
    </location>
</feature>
<dbReference type="Gene3D" id="3.40.50.300">
    <property type="entry name" value="P-loop containing nucleotide triphosphate hydrolases"/>
    <property type="match status" value="1"/>
</dbReference>
<evidence type="ECO:0000313" key="2">
    <source>
        <dbReference type="EMBL" id="ABS55451.1"/>
    </source>
</evidence>